<sequence>MDPAAATPALPAPAPYVAPFLIGTVVSAIFFGVLSLQAFVFVQTPSPGLAPGRARARLVVVLIWLLNALNLFSAAWSSYLFMVTYFGNLERLFTAAIPWSVVSIIVCGALSNCLVQSWFAWSIWTHYGRHPVTGLVLVSAALSRPTQPAHQRAQLAVAPQEASTRARTAPPRPPVRWPPERNLHRRRAAA</sequence>
<feature type="transmembrane region" description="Helical" evidence="2">
    <location>
        <begin position="54"/>
        <end position="76"/>
    </location>
</feature>
<dbReference type="AlphaFoldDB" id="A0A9P3G7R6"/>
<keyword evidence="4" id="KW-1185">Reference proteome</keyword>
<feature type="region of interest" description="Disordered" evidence="1">
    <location>
        <begin position="157"/>
        <end position="190"/>
    </location>
</feature>
<feature type="transmembrane region" description="Helical" evidence="2">
    <location>
        <begin position="20"/>
        <end position="42"/>
    </location>
</feature>
<reference evidence="3 4" key="1">
    <citation type="submission" date="2021-08" db="EMBL/GenBank/DDBJ databases">
        <title>Draft Genome Sequence of Phanerochaete sordida strain YK-624.</title>
        <authorList>
            <person name="Mori T."/>
            <person name="Dohra H."/>
            <person name="Suzuki T."/>
            <person name="Kawagishi H."/>
            <person name="Hirai H."/>
        </authorList>
    </citation>
    <scope>NUCLEOTIDE SEQUENCE [LARGE SCALE GENOMIC DNA]</scope>
    <source>
        <strain evidence="3 4">YK-624</strain>
    </source>
</reference>
<proteinExistence type="predicted"/>
<dbReference type="Proteomes" id="UP000703269">
    <property type="component" value="Unassembled WGS sequence"/>
</dbReference>
<dbReference type="OrthoDB" id="2745105at2759"/>
<keyword evidence="2" id="KW-0472">Membrane</keyword>
<feature type="transmembrane region" description="Helical" evidence="2">
    <location>
        <begin position="96"/>
        <end position="121"/>
    </location>
</feature>
<accession>A0A9P3G7R6</accession>
<evidence type="ECO:0000256" key="1">
    <source>
        <dbReference type="SAM" id="MobiDB-lite"/>
    </source>
</evidence>
<protein>
    <submittedName>
        <fullName evidence="3">Uncharacterized protein</fullName>
    </submittedName>
</protein>
<comment type="caution">
    <text evidence="3">The sequence shown here is derived from an EMBL/GenBank/DDBJ whole genome shotgun (WGS) entry which is preliminary data.</text>
</comment>
<dbReference type="EMBL" id="BPQB01000012">
    <property type="protein sequence ID" value="GJE89384.1"/>
    <property type="molecule type" value="Genomic_DNA"/>
</dbReference>
<evidence type="ECO:0000313" key="4">
    <source>
        <dbReference type="Proteomes" id="UP000703269"/>
    </source>
</evidence>
<evidence type="ECO:0000256" key="2">
    <source>
        <dbReference type="SAM" id="Phobius"/>
    </source>
</evidence>
<gene>
    <name evidence="3" type="ORF">PsYK624_054840</name>
</gene>
<evidence type="ECO:0000313" key="3">
    <source>
        <dbReference type="EMBL" id="GJE89384.1"/>
    </source>
</evidence>
<keyword evidence="2" id="KW-0812">Transmembrane</keyword>
<name>A0A9P3G7R6_9APHY</name>
<organism evidence="3 4">
    <name type="scientific">Phanerochaete sordida</name>
    <dbReference type="NCBI Taxonomy" id="48140"/>
    <lineage>
        <taxon>Eukaryota</taxon>
        <taxon>Fungi</taxon>
        <taxon>Dikarya</taxon>
        <taxon>Basidiomycota</taxon>
        <taxon>Agaricomycotina</taxon>
        <taxon>Agaricomycetes</taxon>
        <taxon>Polyporales</taxon>
        <taxon>Phanerochaetaceae</taxon>
        <taxon>Phanerochaete</taxon>
    </lineage>
</organism>
<keyword evidence="2" id="KW-1133">Transmembrane helix</keyword>